<dbReference type="AlphaFoldDB" id="A0A518BEB0"/>
<dbReference type="Gene3D" id="2.30.40.10">
    <property type="entry name" value="Urease, subunit C, domain 1"/>
    <property type="match status" value="1"/>
</dbReference>
<dbReference type="InterPro" id="IPR057744">
    <property type="entry name" value="OTAase-like"/>
</dbReference>
<dbReference type="EMBL" id="CP036287">
    <property type="protein sequence ID" value="QDU65324.1"/>
    <property type="molecule type" value="Genomic_DNA"/>
</dbReference>
<evidence type="ECO:0000313" key="3">
    <source>
        <dbReference type="Proteomes" id="UP000316921"/>
    </source>
</evidence>
<dbReference type="InterPro" id="IPR006680">
    <property type="entry name" value="Amidohydro-rel"/>
</dbReference>
<dbReference type="SUPFAM" id="SSF51556">
    <property type="entry name" value="Metallo-dependent hydrolases"/>
    <property type="match status" value="1"/>
</dbReference>
<dbReference type="GO" id="GO:0016810">
    <property type="term" value="F:hydrolase activity, acting on carbon-nitrogen (but not peptide) bonds"/>
    <property type="evidence" value="ECO:0007669"/>
    <property type="project" value="InterPro"/>
</dbReference>
<dbReference type="Gene3D" id="3.20.20.140">
    <property type="entry name" value="Metal-dependent hydrolases"/>
    <property type="match status" value="1"/>
</dbReference>
<evidence type="ECO:0000259" key="1">
    <source>
        <dbReference type="Pfam" id="PF01979"/>
    </source>
</evidence>
<proteinExistence type="predicted"/>
<dbReference type="InterPro" id="IPR032466">
    <property type="entry name" value="Metal_Hydrolase"/>
</dbReference>
<sequence length="454" mass="47584">MFESIAACALVAALFSGSSGSWLETRPIAPPAASQVETASTKVLHCGGLLAVPGQEPLRRMTVVVRGDRIVDVREGYVTEIDGAATPVDVIDLRDAFVLPGLIDCHTHLTGQSVPVQERIRRTLQETEAHAAIDGVVYAERTLMAGFTTVRNVGSQGSTGLALRDRIASGMIPGPRMLVSGPSVTVTGGHGDWTNSISPVLRPERGPETMTADGPDEVRKAVRARVREGVDLIKITATGGVLSMTAAGVDQQFFQDELDAIVEAANRMGRKVAAHAHGADGIKSALRAGVSSIEHGTYLDDEAIALFVETGAYLVPTIHAGKYVVEKAQVDGYYPPEIRSKAAAVGPLMQAALGRAYRGGVKLAFGTDVGVGAHGTNALEFVYMHEAGVTPADCLVSATVNAADLCGIGDQVGTLEPGKLADIIAVRANPLQDLTALQDVPFVMKAGTVYKGEF</sequence>
<dbReference type="Proteomes" id="UP000316921">
    <property type="component" value="Chromosome"/>
</dbReference>
<dbReference type="InterPro" id="IPR051781">
    <property type="entry name" value="Metallo-dep_Hydrolase"/>
</dbReference>
<dbReference type="RefSeq" id="WP_145061822.1">
    <property type="nucleotide sequence ID" value="NZ_CP036287.1"/>
</dbReference>
<gene>
    <name evidence="2" type="ORF">Pla133_03890</name>
</gene>
<dbReference type="CDD" id="cd01299">
    <property type="entry name" value="Met_dep_hydrolase_A"/>
    <property type="match status" value="1"/>
</dbReference>
<protein>
    <submittedName>
        <fullName evidence="2">Imidazolonepropionase</fullName>
    </submittedName>
</protein>
<dbReference type="Pfam" id="PF01979">
    <property type="entry name" value="Amidohydro_1"/>
    <property type="match status" value="1"/>
</dbReference>
<reference evidence="2 3" key="1">
    <citation type="submission" date="2019-02" db="EMBL/GenBank/DDBJ databases">
        <title>Deep-cultivation of Planctomycetes and their phenomic and genomic characterization uncovers novel biology.</title>
        <authorList>
            <person name="Wiegand S."/>
            <person name="Jogler M."/>
            <person name="Boedeker C."/>
            <person name="Pinto D."/>
            <person name="Vollmers J."/>
            <person name="Rivas-Marin E."/>
            <person name="Kohn T."/>
            <person name="Peeters S.H."/>
            <person name="Heuer A."/>
            <person name="Rast P."/>
            <person name="Oberbeckmann S."/>
            <person name="Bunk B."/>
            <person name="Jeske O."/>
            <person name="Meyerdierks A."/>
            <person name="Storesund J.E."/>
            <person name="Kallscheuer N."/>
            <person name="Luecker S."/>
            <person name="Lage O.M."/>
            <person name="Pohl T."/>
            <person name="Merkel B.J."/>
            <person name="Hornburger P."/>
            <person name="Mueller R.-W."/>
            <person name="Bruemmer F."/>
            <person name="Labrenz M."/>
            <person name="Spormann A.M."/>
            <person name="Op den Camp H."/>
            <person name="Overmann J."/>
            <person name="Amann R."/>
            <person name="Jetten M.S.M."/>
            <person name="Mascher T."/>
            <person name="Medema M.H."/>
            <person name="Devos D.P."/>
            <person name="Kaster A.-K."/>
            <person name="Ovreas L."/>
            <person name="Rohde M."/>
            <person name="Galperin M.Y."/>
            <person name="Jogler C."/>
        </authorList>
    </citation>
    <scope>NUCLEOTIDE SEQUENCE [LARGE SCALE GENOMIC DNA]</scope>
    <source>
        <strain evidence="2 3">Pla133</strain>
    </source>
</reference>
<dbReference type="PANTHER" id="PTHR43135:SF3">
    <property type="entry name" value="ALPHA-D-RIBOSE 1-METHYLPHOSPHONATE 5-TRIPHOSPHATE DIPHOSPHATASE"/>
    <property type="match status" value="1"/>
</dbReference>
<dbReference type="PANTHER" id="PTHR43135">
    <property type="entry name" value="ALPHA-D-RIBOSE 1-METHYLPHOSPHONATE 5-TRIPHOSPHATE DIPHOSPHATASE"/>
    <property type="match status" value="1"/>
</dbReference>
<dbReference type="SUPFAM" id="SSF51338">
    <property type="entry name" value="Composite domain of metallo-dependent hydrolases"/>
    <property type="match status" value="1"/>
</dbReference>
<name>A0A518BEB0_9BACT</name>
<dbReference type="KEGG" id="pbap:Pla133_03890"/>
<keyword evidence="3" id="KW-1185">Reference proteome</keyword>
<accession>A0A518BEB0</accession>
<dbReference type="InterPro" id="IPR011059">
    <property type="entry name" value="Metal-dep_hydrolase_composite"/>
</dbReference>
<evidence type="ECO:0000313" key="2">
    <source>
        <dbReference type="EMBL" id="QDU65324.1"/>
    </source>
</evidence>
<feature type="domain" description="Amidohydrolase-related" evidence="1">
    <location>
        <begin position="97"/>
        <end position="448"/>
    </location>
</feature>
<organism evidence="2 3">
    <name type="scientific">Engelhardtia mirabilis</name>
    <dbReference type="NCBI Taxonomy" id="2528011"/>
    <lineage>
        <taxon>Bacteria</taxon>
        <taxon>Pseudomonadati</taxon>
        <taxon>Planctomycetota</taxon>
        <taxon>Planctomycetia</taxon>
        <taxon>Planctomycetia incertae sedis</taxon>
        <taxon>Engelhardtia</taxon>
    </lineage>
</organism>